<protein>
    <recommendedName>
        <fullName evidence="1">DNA circulation N-terminal domain-containing protein</fullName>
    </recommendedName>
</protein>
<dbReference type="InterPro" id="IPR009826">
    <property type="entry name" value="DNA_circ_N"/>
</dbReference>
<dbReference type="Proteomes" id="UP000601041">
    <property type="component" value="Unassembled WGS sequence"/>
</dbReference>
<dbReference type="RefSeq" id="WP_142587785.1">
    <property type="nucleotide sequence ID" value="NZ_CABFWE030000005.1"/>
</dbReference>
<dbReference type="Pfam" id="PF07157">
    <property type="entry name" value="DNA_circ_N"/>
    <property type="match status" value="1"/>
</dbReference>
<comment type="caution">
    <text evidence="2">The sequence shown here is derived from an EMBL/GenBank/DDBJ whole genome shotgun (WGS) entry which is preliminary data.</text>
</comment>
<accession>A0ABM8PLE2</accession>
<keyword evidence="3" id="KW-1185">Reference proteome</keyword>
<name>A0ABM8PLE2_9HYPH</name>
<dbReference type="EMBL" id="CABFWE030000005">
    <property type="protein sequence ID" value="CAD7036372.1"/>
    <property type="molecule type" value="Genomic_DNA"/>
</dbReference>
<feature type="domain" description="DNA circulation N-terminal" evidence="1">
    <location>
        <begin position="8"/>
        <end position="89"/>
    </location>
</feature>
<organism evidence="2 3">
    <name type="scientific">Pseudorhizobium halotolerans</name>
    <dbReference type="NCBI Taxonomy" id="1233081"/>
    <lineage>
        <taxon>Bacteria</taxon>
        <taxon>Pseudomonadati</taxon>
        <taxon>Pseudomonadota</taxon>
        <taxon>Alphaproteobacteria</taxon>
        <taxon>Hyphomicrobiales</taxon>
        <taxon>Rhizobiaceae</taxon>
        <taxon>Rhizobium/Agrobacterium group</taxon>
        <taxon>Pseudorhizobium</taxon>
    </lineage>
</organism>
<sequence>MRDWAKTLRRGSYRGVRFWVEYDDHSFGKRLAIHEYAGGRDSYIEEMGLSTSGFDVTAYLAGDTADMQAKALAAACIAPGPGLLTLPTISGSMAYVESGRRLFEKDRLGYIAFGFRAVPVSNAAGTVPGVGDVLTAIALNFNVAASGFGRLFS</sequence>
<evidence type="ECO:0000259" key="1">
    <source>
        <dbReference type="Pfam" id="PF07157"/>
    </source>
</evidence>
<evidence type="ECO:0000313" key="3">
    <source>
        <dbReference type="Proteomes" id="UP000601041"/>
    </source>
</evidence>
<proteinExistence type="predicted"/>
<evidence type="ECO:0000313" key="2">
    <source>
        <dbReference type="EMBL" id="CAD7036372.1"/>
    </source>
</evidence>
<reference evidence="2 3" key="1">
    <citation type="submission" date="2020-11" db="EMBL/GenBank/DDBJ databases">
        <authorList>
            <person name="Lassalle F."/>
        </authorList>
    </citation>
    <scope>NUCLEOTIDE SEQUENCE [LARGE SCALE GENOMIC DNA]</scope>
    <source>
        <strain evidence="2 3">AB21</strain>
    </source>
</reference>
<gene>
    <name evidence="2" type="ORF">RHAB21_02516</name>
</gene>